<proteinExistence type="inferred from homology"/>
<evidence type="ECO:0000256" key="1">
    <source>
        <dbReference type="ARBA" id="ARBA00005234"/>
    </source>
</evidence>
<dbReference type="GO" id="GO:0016929">
    <property type="term" value="F:deSUMOylase activity"/>
    <property type="evidence" value="ECO:0007669"/>
    <property type="project" value="TreeGrafter"/>
</dbReference>
<accession>A0A8R7RB59</accession>
<evidence type="ECO:0000256" key="4">
    <source>
        <dbReference type="ARBA" id="ARBA00022807"/>
    </source>
</evidence>
<feature type="domain" description="Ubiquitin-like protease family profile" evidence="5">
    <location>
        <begin position="82"/>
        <end position="220"/>
    </location>
</feature>
<reference evidence="6" key="2">
    <citation type="submission" date="2018-03" db="EMBL/GenBank/DDBJ databases">
        <title>The Triticum urartu genome reveals the dynamic nature of wheat genome evolution.</title>
        <authorList>
            <person name="Ling H."/>
            <person name="Ma B."/>
            <person name="Shi X."/>
            <person name="Liu H."/>
            <person name="Dong L."/>
            <person name="Sun H."/>
            <person name="Cao Y."/>
            <person name="Gao Q."/>
            <person name="Zheng S."/>
            <person name="Li Y."/>
            <person name="Yu Y."/>
            <person name="Du H."/>
            <person name="Qi M."/>
            <person name="Li Y."/>
            <person name="Yu H."/>
            <person name="Cui Y."/>
            <person name="Wang N."/>
            <person name="Chen C."/>
            <person name="Wu H."/>
            <person name="Zhao Y."/>
            <person name="Zhang J."/>
            <person name="Li Y."/>
            <person name="Zhou W."/>
            <person name="Zhang B."/>
            <person name="Hu W."/>
            <person name="Eijk M."/>
            <person name="Tang J."/>
            <person name="Witsenboer H."/>
            <person name="Zhao S."/>
            <person name="Li Z."/>
            <person name="Zhang A."/>
            <person name="Wang D."/>
            <person name="Liang C."/>
        </authorList>
    </citation>
    <scope>NUCLEOTIDE SEQUENCE [LARGE SCALE GENOMIC DNA]</scope>
    <source>
        <strain evidence="6">cv. G1812</strain>
    </source>
</reference>
<dbReference type="Pfam" id="PF02902">
    <property type="entry name" value="Peptidase_C48"/>
    <property type="match status" value="1"/>
</dbReference>
<dbReference type="PANTHER" id="PTHR12606">
    <property type="entry name" value="SENTRIN/SUMO-SPECIFIC PROTEASE"/>
    <property type="match status" value="1"/>
</dbReference>
<name>A0A8R7RB59_TRIUA</name>
<evidence type="ECO:0000313" key="7">
    <source>
        <dbReference type="Proteomes" id="UP000015106"/>
    </source>
</evidence>
<dbReference type="PROSITE" id="PS50600">
    <property type="entry name" value="ULP_PROTEASE"/>
    <property type="match status" value="1"/>
</dbReference>
<dbReference type="GO" id="GO:0016926">
    <property type="term" value="P:protein desumoylation"/>
    <property type="evidence" value="ECO:0007669"/>
    <property type="project" value="TreeGrafter"/>
</dbReference>
<comment type="similarity">
    <text evidence="1">Belongs to the peptidase C48 family.</text>
</comment>
<protein>
    <recommendedName>
        <fullName evidence="5">Ubiquitin-like protease family profile domain-containing protein</fullName>
    </recommendedName>
</protein>
<evidence type="ECO:0000256" key="2">
    <source>
        <dbReference type="ARBA" id="ARBA00022670"/>
    </source>
</evidence>
<dbReference type="InterPro" id="IPR038765">
    <property type="entry name" value="Papain-like_cys_pep_sf"/>
</dbReference>
<dbReference type="PANTHER" id="PTHR12606:SF155">
    <property type="entry name" value="OS04G0316900 PROTEIN"/>
    <property type="match status" value="1"/>
</dbReference>
<evidence type="ECO:0000313" key="6">
    <source>
        <dbReference type="EnsemblPlants" id="TuG1812G0700006118.01.T01"/>
    </source>
</evidence>
<reference evidence="6" key="3">
    <citation type="submission" date="2022-06" db="UniProtKB">
        <authorList>
            <consortium name="EnsemblPlants"/>
        </authorList>
    </citation>
    <scope>IDENTIFICATION</scope>
</reference>
<organism evidence="6 7">
    <name type="scientific">Triticum urartu</name>
    <name type="common">Red wild einkorn</name>
    <name type="synonym">Crithodium urartu</name>
    <dbReference type="NCBI Taxonomy" id="4572"/>
    <lineage>
        <taxon>Eukaryota</taxon>
        <taxon>Viridiplantae</taxon>
        <taxon>Streptophyta</taxon>
        <taxon>Embryophyta</taxon>
        <taxon>Tracheophyta</taxon>
        <taxon>Spermatophyta</taxon>
        <taxon>Magnoliopsida</taxon>
        <taxon>Liliopsida</taxon>
        <taxon>Poales</taxon>
        <taxon>Poaceae</taxon>
        <taxon>BOP clade</taxon>
        <taxon>Pooideae</taxon>
        <taxon>Triticodae</taxon>
        <taxon>Triticeae</taxon>
        <taxon>Triticinae</taxon>
        <taxon>Triticum</taxon>
    </lineage>
</organism>
<dbReference type="Gene3D" id="3.40.395.10">
    <property type="entry name" value="Adenoviral Proteinase, Chain A"/>
    <property type="match status" value="1"/>
</dbReference>
<dbReference type="Gramene" id="TuG1812G0700006118.01.T01">
    <property type="protein sequence ID" value="TuG1812G0700006118.01.T01"/>
    <property type="gene ID" value="TuG1812G0700006118.01"/>
</dbReference>
<sequence length="220" mass="25217">MDMDFGDARKVSIEGSDAMLLKGDENSQHKNVEEVISHNKPKKDANLHVIPQDYVCTPRDITVIESIKSAPKNTQFVDIGDALLATDDLECLIKNDMFLHDGVINAYIYCMLAHEHLQDRAGEKVHIISTFVSGQIKEDRERDIDPSKYRRIVRHVNSYLQQDMLFIPINMPGYHWYLAVANAKKREIQVLDSLGENVTRNDLATTVTIYFFSRLSIYFV</sequence>
<dbReference type="GO" id="GO:0006508">
    <property type="term" value="P:proteolysis"/>
    <property type="evidence" value="ECO:0007669"/>
    <property type="project" value="UniProtKB-KW"/>
</dbReference>
<dbReference type="Proteomes" id="UP000015106">
    <property type="component" value="Chromosome 7"/>
</dbReference>
<evidence type="ECO:0000259" key="5">
    <source>
        <dbReference type="PROSITE" id="PS50600"/>
    </source>
</evidence>
<reference evidence="7" key="1">
    <citation type="journal article" date="2013" name="Nature">
        <title>Draft genome of the wheat A-genome progenitor Triticum urartu.</title>
        <authorList>
            <person name="Ling H.Q."/>
            <person name="Zhao S."/>
            <person name="Liu D."/>
            <person name="Wang J."/>
            <person name="Sun H."/>
            <person name="Zhang C."/>
            <person name="Fan H."/>
            <person name="Li D."/>
            <person name="Dong L."/>
            <person name="Tao Y."/>
            <person name="Gao C."/>
            <person name="Wu H."/>
            <person name="Li Y."/>
            <person name="Cui Y."/>
            <person name="Guo X."/>
            <person name="Zheng S."/>
            <person name="Wang B."/>
            <person name="Yu K."/>
            <person name="Liang Q."/>
            <person name="Yang W."/>
            <person name="Lou X."/>
            <person name="Chen J."/>
            <person name="Feng M."/>
            <person name="Jian J."/>
            <person name="Zhang X."/>
            <person name="Luo G."/>
            <person name="Jiang Y."/>
            <person name="Liu J."/>
            <person name="Wang Z."/>
            <person name="Sha Y."/>
            <person name="Zhang B."/>
            <person name="Wu H."/>
            <person name="Tang D."/>
            <person name="Shen Q."/>
            <person name="Xue P."/>
            <person name="Zou S."/>
            <person name="Wang X."/>
            <person name="Liu X."/>
            <person name="Wang F."/>
            <person name="Yang Y."/>
            <person name="An X."/>
            <person name="Dong Z."/>
            <person name="Zhang K."/>
            <person name="Zhang X."/>
            <person name="Luo M.C."/>
            <person name="Dvorak J."/>
            <person name="Tong Y."/>
            <person name="Wang J."/>
            <person name="Yang H."/>
            <person name="Li Z."/>
            <person name="Wang D."/>
            <person name="Zhang A."/>
            <person name="Wang J."/>
        </authorList>
    </citation>
    <scope>NUCLEOTIDE SEQUENCE</scope>
    <source>
        <strain evidence="7">cv. G1812</strain>
    </source>
</reference>
<keyword evidence="2" id="KW-0645">Protease</keyword>
<dbReference type="AlphaFoldDB" id="A0A8R7RB59"/>
<keyword evidence="7" id="KW-1185">Reference proteome</keyword>
<keyword evidence="3" id="KW-0378">Hydrolase</keyword>
<keyword evidence="4" id="KW-0788">Thiol protease</keyword>
<dbReference type="InterPro" id="IPR003653">
    <property type="entry name" value="Peptidase_C48_C"/>
</dbReference>
<dbReference type="SUPFAM" id="SSF54001">
    <property type="entry name" value="Cysteine proteinases"/>
    <property type="match status" value="1"/>
</dbReference>
<dbReference type="GO" id="GO:0005634">
    <property type="term" value="C:nucleus"/>
    <property type="evidence" value="ECO:0007669"/>
    <property type="project" value="TreeGrafter"/>
</dbReference>
<dbReference type="EnsemblPlants" id="TuG1812G0700006118.01.T01">
    <property type="protein sequence ID" value="TuG1812G0700006118.01.T01"/>
    <property type="gene ID" value="TuG1812G0700006118.01"/>
</dbReference>
<evidence type="ECO:0000256" key="3">
    <source>
        <dbReference type="ARBA" id="ARBA00022801"/>
    </source>
</evidence>